<sequence length="123" mass="14097">MFTKGCTDTQHKTKKKKEVQPQQQIMPVKLNKDSCSNYSLCNIYRLVMIRHAAFESILSKKQFQCLLQIKYLNLVKPSSCYINNDGSACIDFQATCANYSTEITCDQSRDGLCHRNSAGQWFL</sequence>
<dbReference type="AlphaFoldDB" id="A0A8S1RSJ8"/>
<dbReference type="InterPro" id="IPR002895">
    <property type="entry name" value="Paramecium_SA"/>
</dbReference>
<accession>A0A8S1RSJ8</accession>
<evidence type="ECO:0000313" key="2">
    <source>
        <dbReference type="EMBL" id="CAD8131208.1"/>
    </source>
</evidence>
<dbReference type="EMBL" id="CAJJDN010000408">
    <property type="protein sequence ID" value="CAD8131208.1"/>
    <property type="molecule type" value="Genomic_DNA"/>
</dbReference>
<evidence type="ECO:0000256" key="1">
    <source>
        <dbReference type="SAM" id="MobiDB-lite"/>
    </source>
</evidence>
<name>A0A8S1RSJ8_9CILI</name>
<dbReference type="Proteomes" id="UP000692954">
    <property type="component" value="Unassembled WGS sequence"/>
</dbReference>
<dbReference type="Pfam" id="PF01508">
    <property type="entry name" value="Paramecium_SA"/>
    <property type="match status" value="1"/>
</dbReference>
<gene>
    <name evidence="2" type="ORF">PSON_ATCC_30995.1.T4080005</name>
</gene>
<organism evidence="2 3">
    <name type="scientific">Paramecium sonneborni</name>
    <dbReference type="NCBI Taxonomy" id="65129"/>
    <lineage>
        <taxon>Eukaryota</taxon>
        <taxon>Sar</taxon>
        <taxon>Alveolata</taxon>
        <taxon>Ciliophora</taxon>
        <taxon>Intramacronucleata</taxon>
        <taxon>Oligohymenophorea</taxon>
        <taxon>Peniculida</taxon>
        <taxon>Parameciidae</taxon>
        <taxon>Paramecium</taxon>
    </lineage>
</organism>
<keyword evidence="3" id="KW-1185">Reference proteome</keyword>
<proteinExistence type="predicted"/>
<reference evidence="2" key="1">
    <citation type="submission" date="2021-01" db="EMBL/GenBank/DDBJ databases">
        <authorList>
            <consortium name="Genoscope - CEA"/>
            <person name="William W."/>
        </authorList>
    </citation>
    <scope>NUCLEOTIDE SEQUENCE</scope>
</reference>
<comment type="caution">
    <text evidence="2">The sequence shown here is derived from an EMBL/GenBank/DDBJ whole genome shotgun (WGS) entry which is preliminary data.</text>
</comment>
<protein>
    <submittedName>
        <fullName evidence="2">Uncharacterized protein</fullName>
    </submittedName>
</protein>
<evidence type="ECO:0000313" key="3">
    <source>
        <dbReference type="Proteomes" id="UP000692954"/>
    </source>
</evidence>
<feature type="region of interest" description="Disordered" evidence="1">
    <location>
        <begin position="1"/>
        <end position="21"/>
    </location>
</feature>